<dbReference type="PANTHER" id="PTHR43708">
    <property type="entry name" value="CONSERVED EXPRESSED OXIDOREDUCTASE (EUROFUNG)"/>
    <property type="match status" value="1"/>
</dbReference>
<sequence length="353" mass="37924">MHSEIRVGLLGYGIAGAVFHAPLIAATPGLALTSVVTSDPAKRERLRRDHPGTAALDSAGQLFAAGEHDLVVVATPNRTHVELATAALEHGLPVVVDKPFAPSSARARELAALAQARGLPLSVFQNRRWDGDFRTVRKLVEGGDLGRVLRFESRFDRWVPTPKQGWRERAGAEEAGGVLFDLGAHLVDQALDLFGPVRSVYAEVSRLRPGVQVDDDFFVALHHVSGVRSHLWSSSLAAQRGARFRVLGDQAAYVKHGLDGQEAALKNGVRPGAPDWGQEPEDRWGTLGVEGSTRQVETERGAYETFYRGMVAAIRDGAPVPVAPAEAVAALEIIEAARLSADCGRVVELDVTP</sequence>
<evidence type="ECO:0000259" key="4">
    <source>
        <dbReference type="Pfam" id="PF02894"/>
    </source>
</evidence>
<dbReference type="SUPFAM" id="SSF55347">
    <property type="entry name" value="Glyceraldehyde-3-phosphate dehydrogenase-like, C-terminal domain"/>
    <property type="match status" value="1"/>
</dbReference>
<dbReference type="Gene3D" id="3.40.50.720">
    <property type="entry name" value="NAD(P)-binding Rossmann-like Domain"/>
    <property type="match status" value="1"/>
</dbReference>
<evidence type="ECO:0000313" key="5">
    <source>
        <dbReference type="EMBL" id="SDM62302.1"/>
    </source>
</evidence>
<dbReference type="GO" id="GO:0000166">
    <property type="term" value="F:nucleotide binding"/>
    <property type="evidence" value="ECO:0007669"/>
    <property type="project" value="InterPro"/>
</dbReference>
<accession>A0A1G9UQX9</accession>
<dbReference type="InterPro" id="IPR036291">
    <property type="entry name" value="NAD(P)-bd_dom_sf"/>
</dbReference>
<evidence type="ECO:0000313" key="6">
    <source>
        <dbReference type="Proteomes" id="UP000183376"/>
    </source>
</evidence>
<organism evidence="5 6">
    <name type="scientific">Allokutzneria albata</name>
    <name type="common">Kibdelosporangium albatum</name>
    <dbReference type="NCBI Taxonomy" id="211114"/>
    <lineage>
        <taxon>Bacteria</taxon>
        <taxon>Bacillati</taxon>
        <taxon>Actinomycetota</taxon>
        <taxon>Actinomycetes</taxon>
        <taxon>Pseudonocardiales</taxon>
        <taxon>Pseudonocardiaceae</taxon>
        <taxon>Allokutzneria</taxon>
    </lineage>
</organism>
<dbReference type="eggNOG" id="COG0673">
    <property type="taxonomic scope" value="Bacteria"/>
</dbReference>
<name>A0A1G9UQX9_ALLAB</name>
<protein>
    <submittedName>
        <fullName evidence="5">Predicted dehydrogenase</fullName>
    </submittedName>
</protein>
<dbReference type="RefSeq" id="WP_030432515.1">
    <property type="nucleotide sequence ID" value="NZ_JOEF01000028.1"/>
</dbReference>
<feature type="domain" description="Gfo/Idh/MocA-like oxidoreductase C-terminal" evidence="4">
    <location>
        <begin position="137"/>
        <end position="349"/>
    </location>
</feature>
<dbReference type="PANTHER" id="PTHR43708:SF5">
    <property type="entry name" value="CONSERVED EXPRESSED OXIDOREDUCTASE (EUROFUNG)-RELATED"/>
    <property type="match status" value="1"/>
</dbReference>
<dbReference type="STRING" id="211114.SAMN04489726_2560"/>
<dbReference type="EMBL" id="LT629701">
    <property type="protein sequence ID" value="SDM62302.1"/>
    <property type="molecule type" value="Genomic_DNA"/>
</dbReference>
<dbReference type="Pfam" id="PF02894">
    <property type="entry name" value="GFO_IDH_MocA_C"/>
    <property type="match status" value="1"/>
</dbReference>
<keyword evidence="6" id="KW-1185">Reference proteome</keyword>
<evidence type="ECO:0000259" key="3">
    <source>
        <dbReference type="Pfam" id="PF01408"/>
    </source>
</evidence>
<keyword evidence="2" id="KW-0560">Oxidoreductase</keyword>
<dbReference type="InterPro" id="IPR051317">
    <property type="entry name" value="Gfo/Idh/MocA_oxidoreduct"/>
</dbReference>
<dbReference type="SUPFAM" id="SSF51735">
    <property type="entry name" value="NAD(P)-binding Rossmann-fold domains"/>
    <property type="match status" value="1"/>
</dbReference>
<gene>
    <name evidence="5" type="ORF">SAMN04489726_2560</name>
</gene>
<proteinExistence type="inferred from homology"/>
<reference evidence="5 6" key="1">
    <citation type="submission" date="2016-10" db="EMBL/GenBank/DDBJ databases">
        <authorList>
            <person name="de Groot N.N."/>
        </authorList>
    </citation>
    <scope>NUCLEOTIDE SEQUENCE [LARGE SCALE GENOMIC DNA]</scope>
    <source>
        <strain evidence="5 6">DSM 44149</strain>
    </source>
</reference>
<evidence type="ECO:0000256" key="1">
    <source>
        <dbReference type="ARBA" id="ARBA00010928"/>
    </source>
</evidence>
<dbReference type="InterPro" id="IPR000683">
    <property type="entry name" value="Gfo/Idh/MocA-like_OxRdtase_N"/>
</dbReference>
<dbReference type="OrthoDB" id="256869at2"/>
<dbReference type="Proteomes" id="UP000183376">
    <property type="component" value="Chromosome I"/>
</dbReference>
<dbReference type="AlphaFoldDB" id="A0A1G9UQX9"/>
<evidence type="ECO:0000256" key="2">
    <source>
        <dbReference type="ARBA" id="ARBA00023002"/>
    </source>
</evidence>
<feature type="domain" description="Gfo/Idh/MocA-like oxidoreductase N-terminal" evidence="3">
    <location>
        <begin position="5"/>
        <end position="123"/>
    </location>
</feature>
<dbReference type="InterPro" id="IPR004104">
    <property type="entry name" value="Gfo/Idh/MocA-like_OxRdtase_C"/>
</dbReference>
<dbReference type="GO" id="GO:0016491">
    <property type="term" value="F:oxidoreductase activity"/>
    <property type="evidence" value="ECO:0007669"/>
    <property type="project" value="UniProtKB-KW"/>
</dbReference>
<dbReference type="Pfam" id="PF01408">
    <property type="entry name" value="GFO_IDH_MocA"/>
    <property type="match status" value="1"/>
</dbReference>
<dbReference type="Gene3D" id="3.30.360.10">
    <property type="entry name" value="Dihydrodipicolinate Reductase, domain 2"/>
    <property type="match status" value="1"/>
</dbReference>
<comment type="similarity">
    <text evidence="1">Belongs to the Gfo/Idh/MocA family.</text>
</comment>